<accession>A0ABR7NLN4</accession>
<dbReference type="Proteomes" id="UP000658131">
    <property type="component" value="Unassembled WGS sequence"/>
</dbReference>
<sequence length="249" mass="26212">MNEIKSYVLAHKKIFLTAAAALAAVGIAAAFLCTAIIKGPDSGAGVIPEGRIHDAGVFGEEVEIYDSANGEIVIDGSATPIVSPQLTTAASDSKLIADPDGIWTKETYAGNHTPVEAAQMEDGSLGVLTIEKLGVSVNVFESPDQMEAMTKGVAHFSSTSAWDGNIGLSAHNVNFDGSDGYFKNLYALSEGDVIQYKTALGERSYTVKSVGEIDASDWSTLGYTDENQLTLITCISGKPEKRLCVQAAE</sequence>
<dbReference type="SUPFAM" id="SSF63817">
    <property type="entry name" value="Sortase"/>
    <property type="match status" value="1"/>
</dbReference>
<gene>
    <name evidence="3" type="ORF">H8717_12975</name>
</gene>
<organism evidence="3 4">
    <name type="scientific">Yanshouia hominis</name>
    <dbReference type="NCBI Taxonomy" id="2763673"/>
    <lineage>
        <taxon>Bacteria</taxon>
        <taxon>Bacillati</taxon>
        <taxon>Bacillota</taxon>
        <taxon>Clostridia</taxon>
        <taxon>Eubacteriales</taxon>
        <taxon>Oscillospiraceae</taxon>
        <taxon>Yanshouia</taxon>
    </lineage>
</organism>
<dbReference type="InterPro" id="IPR042000">
    <property type="entry name" value="Sortase_D_2"/>
</dbReference>
<keyword evidence="2" id="KW-0732">Signal</keyword>
<evidence type="ECO:0000313" key="3">
    <source>
        <dbReference type="EMBL" id="MBC8577316.1"/>
    </source>
</evidence>
<dbReference type="Pfam" id="PF04203">
    <property type="entry name" value="Sortase"/>
    <property type="match status" value="1"/>
</dbReference>
<reference evidence="3 4" key="1">
    <citation type="submission" date="2020-08" db="EMBL/GenBank/DDBJ databases">
        <title>Genome public.</title>
        <authorList>
            <person name="Liu C."/>
            <person name="Sun Q."/>
        </authorList>
    </citation>
    <scope>NUCLEOTIDE SEQUENCE [LARGE SCALE GENOMIC DNA]</scope>
    <source>
        <strain evidence="3 4">BX1</strain>
    </source>
</reference>
<feature type="chain" id="PRO_5047288431" evidence="2">
    <location>
        <begin position="24"/>
        <end position="249"/>
    </location>
</feature>
<protein>
    <submittedName>
        <fullName evidence="3">Class D sortase</fullName>
    </submittedName>
</protein>
<comment type="caution">
    <text evidence="3">The sequence shown here is derived from an EMBL/GenBank/DDBJ whole genome shotgun (WGS) entry which is preliminary data.</text>
</comment>
<evidence type="ECO:0000256" key="1">
    <source>
        <dbReference type="ARBA" id="ARBA00022801"/>
    </source>
</evidence>
<feature type="signal peptide" evidence="2">
    <location>
        <begin position="1"/>
        <end position="23"/>
    </location>
</feature>
<proteinExistence type="predicted"/>
<dbReference type="RefSeq" id="WP_262400753.1">
    <property type="nucleotide sequence ID" value="NZ_JACRTB010000027.1"/>
</dbReference>
<evidence type="ECO:0000313" key="4">
    <source>
        <dbReference type="Proteomes" id="UP000658131"/>
    </source>
</evidence>
<dbReference type="NCBIfam" id="TIGR01076">
    <property type="entry name" value="sortase_fam"/>
    <property type="match status" value="1"/>
</dbReference>
<dbReference type="CDD" id="cd06166">
    <property type="entry name" value="Sortase_D_2"/>
    <property type="match status" value="1"/>
</dbReference>
<keyword evidence="4" id="KW-1185">Reference proteome</keyword>
<keyword evidence="1" id="KW-0378">Hydrolase</keyword>
<dbReference type="Gene3D" id="2.40.260.10">
    <property type="entry name" value="Sortase"/>
    <property type="match status" value="1"/>
</dbReference>
<evidence type="ECO:0000256" key="2">
    <source>
        <dbReference type="SAM" id="SignalP"/>
    </source>
</evidence>
<name>A0ABR7NLN4_9FIRM</name>
<dbReference type="InterPro" id="IPR023365">
    <property type="entry name" value="Sortase_dom-sf"/>
</dbReference>
<dbReference type="EMBL" id="JACRTB010000027">
    <property type="protein sequence ID" value="MBC8577316.1"/>
    <property type="molecule type" value="Genomic_DNA"/>
</dbReference>
<dbReference type="InterPro" id="IPR005754">
    <property type="entry name" value="Sortase"/>
</dbReference>